<sequence>MIKIQYYNLFETCFQSLSFTATEIAALVTLSGAAAFAYGSAPLSVVLAALGVASAAYAVYEFSLKVASSGGYYRYIERGFHPKISA</sequence>
<reference evidence="3" key="2">
    <citation type="journal article" date="2010" name="Stand. Genomic Sci.">
        <title>Complete genome sequence of Vulcanisaeta distributa type strain (IC-017T).</title>
        <authorList>
            <person name="Mavromatis K."/>
            <person name="Sikorski J."/>
            <person name="Pabst E."/>
            <person name="Teshima H."/>
            <person name="Lapidus A."/>
            <person name="Lucas S."/>
            <person name="Nolan M."/>
            <person name="Glavina Del Rio T."/>
            <person name="Cheng J."/>
            <person name="Bruce D."/>
            <person name="Goodwin L."/>
            <person name="Pitluck S."/>
            <person name="Liolios K."/>
            <person name="Ivanova N."/>
            <person name="Mikhailova N."/>
            <person name="Pati A."/>
            <person name="Chen A."/>
            <person name="Palaniappan K."/>
            <person name="Land M."/>
            <person name="Hauser L."/>
            <person name="Chang Y."/>
            <person name="Jeffries C."/>
            <person name="Rohde M."/>
            <person name="Spring S."/>
            <person name="Goker M."/>
            <person name="Wirth R."/>
            <person name="Woyke T."/>
            <person name="Bristow J."/>
            <person name="Eisen J."/>
            <person name="Markowitz V."/>
            <person name="Hugenholtz P."/>
            <person name="Klenk H."/>
            <person name="Kyrpides N."/>
        </authorList>
    </citation>
    <scope>NUCLEOTIDE SEQUENCE [LARGE SCALE GENOMIC DNA]</scope>
    <source>
        <strain evidence="3">DSM 14429 / JCM 11212 / NBRC 100878 / IC-017</strain>
    </source>
</reference>
<feature type="transmembrane region" description="Helical" evidence="1">
    <location>
        <begin position="12"/>
        <end position="37"/>
    </location>
</feature>
<keyword evidence="1" id="KW-1133">Transmembrane helix</keyword>
<keyword evidence="1" id="KW-0472">Membrane</keyword>
<protein>
    <submittedName>
        <fullName evidence="2">Amino acid permease-associated region</fullName>
    </submittedName>
</protein>
<accession>E1QU65</accession>
<dbReference type="EMBL" id="CP002100">
    <property type="protein sequence ID" value="ADN51059.1"/>
    <property type="molecule type" value="Genomic_DNA"/>
</dbReference>
<feature type="transmembrane region" description="Helical" evidence="1">
    <location>
        <begin position="43"/>
        <end position="60"/>
    </location>
</feature>
<dbReference type="GeneID" id="9752626"/>
<keyword evidence="1" id="KW-0812">Transmembrane</keyword>
<keyword evidence="3" id="KW-1185">Reference proteome</keyword>
<dbReference type="OrthoDB" id="43026at2157"/>
<evidence type="ECO:0000256" key="1">
    <source>
        <dbReference type="SAM" id="Phobius"/>
    </source>
</evidence>
<name>E1QU65_VULDI</name>
<evidence type="ECO:0000313" key="3">
    <source>
        <dbReference type="Proteomes" id="UP000006681"/>
    </source>
</evidence>
<dbReference type="RefSeq" id="WP_013336784.1">
    <property type="nucleotide sequence ID" value="NC_014537.1"/>
</dbReference>
<dbReference type="AlphaFoldDB" id="E1QU65"/>
<dbReference type="eggNOG" id="arCOG03649">
    <property type="taxonomic scope" value="Archaea"/>
</dbReference>
<dbReference type="Proteomes" id="UP000006681">
    <property type="component" value="Chromosome"/>
</dbReference>
<organism evidence="2 3">
    <name type="scientific">Vulcanisaeta distributa (strain DSM 14429 / JCM 11212 / NBRC 100878 / IC-017)</name>
    <dbReference type="NCBI Taxonomy" id="572478"/>
    <lineage>
        <taxon>Archaea</taxon>
        <taxon>Thermoproteota</taxon>
        <taxon>Thermoprotei</taxon>
        <taxon>Thermoproteales</taxon>
        <taxon>Thermoproteaceae</taxon>
        <taxon>Vulcanisaeta</taxon>
    </lineage>
</organism>
<gene>
    <name evidence="2" type="ordered locus">Vdis_1685</name>
</gene>
<dbReference type="Gene3D" id="1.20.1740.10">
    <property type="entry name" value="Amino acid/polyamine transporter I"/>
    <property type="match status" value="1"/>
</dbReference>
<dbReference type="KEGG" id="vdi:Vdis_1685"/>
<dbReference type="STRING" id="572478.Vdis_1685"/>
<dbReference type="HOGENOM" id="CLU_2490640_0_0_2"/>
<reference evidence="2 3" key="1">
    <citation type="journal article" date="2010" name="Stand. Genomic Sci.">
        <title>Complete genome sequence of Vulcanisaeta distributa type strain (IC-017).</title>
        <authorList>
            <person name="Mavromatis K."/>
            <person name="Sikorski J."/>
            <person name="Pabst E."/>
            <person name="Teshima H."/>
            <person name="Lapidus A."/>
            <person name="Lucas S."/>
            <person name="Nolan M."/>
            <person name="Glavina Del Rio T."/>
            <person name="Cheng J.F."/>
            <person name="Bruce D."/>
            <person name="Goodwin L."/>
            <person name="Pitluck S."/>
            <person name="Liolios K."/>
            <person name="Ivanova N."/>
            <person name="Mikhailova N."/>
            <person name="Pati A."/>
            <person name="Chen A."/>
            <person name="Palaniappan K."/>
            <person name="Land M."/>
            <person name="Hauser L."/>
            <person name="Chang Y.J."/>
            <person name="Jeffries C.D."/>
            <person name="Rohde M."/>
            <person name="Spring S."/>
            <person name="Goker M."/>
            <person name="Wirth R."/>
            <person name="Woyke T."/>
            <person name="Bristow J."/>
            <person name="Eisen J.A."/>
            <person name="Markowitz V."/>
            <person name="Hugenholtz P."/>
            <person name="Klenk H.P."/>
            <person name="Kyrpides N.C."/>
        </authorList>
    </citation>
    <scope>NUCLEOTIDE SEQUENCE [LARGE SCALE GENOMIC DNA]</scope>
    <source>
        <strain evidence="3">DSM 14429 / JCM 11212 / NBRC 100878 / IC-017</strain>
    </source>
</reference>
<evidence type="ECO:0000313" key="2">
    <source>
        <dbReference type="EMBL" id="ADN51059.1"/>
    </source>
</evidence>
<proteinExistence type="predicted"/>